<dbReference type="Proteomes" id="UP000814140">
    <property type="component" value="Unassembled WGS sequence"/>
</dbReference>
<proteinExistence type="predicted"/>
<dbReference type="EMBL" id="MU277270">
    <property type="protein sequence ID" value="KAI0056155.1"/>
    <property type="molecule type" value="Genomic_DNA"/>
</dbReference>
<reference evidence="1" key="2">
    <citation type="journal article" date="2022" name="New Phytol.">
        <title>Evolutionary transition to the ectomycorrhizal habit in the genomes of a hyperdiverse lineage of mushroom-forming fungi.</title>
        <authorList>
            <person name="Looney B."/>
            <person name="Miyauchi S."/>
            <person name="Morin E."/>
            <person name="Drula E."/>
            <person name="Courty P.E."/>
            <person name="Kohler A."/>
            <person name="Kuo A."/>
            <person name="LaButti K."/>
            <person name="Pangilinan J."/>
            <person name="Lipzen A."/>
            <person name="Riley R."/>
            <person name="Andreopoulos W."/>
            <person name="He G."/>
            <person name="Johnson J."/>
            <person name="Nolan M."/>
            <person name="Tritt A."/>
            <person name="Barry K.W."/>
            <person name="Grigoriev I.V."/>
            <person name="Nagy L.G."/>
            <person name="Hibbett D."/>
            <person name="Henrissat B."/>
            <person name="Matheny P.B."/>
            <person name="Labbe J."/>
            <person name="Martin F.M."/>
        </authorList>
    </citation>
    <scope>NUCLEOTIDE SEQUENCE</scope>
    <source>
        <strain evidence="1">HHB10654</strain>
    </source>
</reference>
<comment type="caution">
    <text evidence="1">The sequence shown here is derived from an EMBL/GenBank/DDBJ whole genome shotgun (WGS) entry which is preliminary data.</text>
</comment>
<organism evidence="1 2">
    <name type="scientific">Artomyces pyxidatus</name>
    <dbReference type="NCBI Taxonomy" id="48021"/>
    <lineage>
        <taxon>Eukaryota</taxon>
        <taxon>Fungi</taxon>
        <taxon>Dikarya</taxon>
        <taxon>Basidiomycota</taxon>
        <taxon>Agaricomycotina</taxon>
        <taxon>Agaricomycetes</taxon>
        <taxon>Russulales</taxon>
        <taxon>Auriscalpiaceae</taxon>
        <taxon>Artomyces</taxon>
    </lineage>
</organism>
<sequence>MSTFTSVLAFPFHVLASVFRFIFQTLRIPFPRLPFSSLNFYRPLGGRAGPSDPYSVADRWVRSLEDETGAQCLSRAPANASGLDAGPSSLPGSGDLRSRYGAVGRRMLPDFVLGSYEEALRICQKEARIGCIILVSDEHDDVPDFKRHTLTDVNFVDLLHKNDFVVWGGDIRDREAWSAARKLQATTYPFVAFISLQPPRAPSSFTPNASRSTTPSLTVLSRHQGSSTPASGPTSTATLTDHITHQLLPRVSPFLGRIRAAARERELERALREEQDRAFRDSERRDREKVARRLEEEKRAEDEKRAEEQRLKAIEEARIMKEERKAKWRREARSALVGVEATGPHALRMGVRMPDGQRLVRMFERHDRVTALYCLVDTHLNPSESKEVVQEDAQSGEDALRDLMQQSGESTEEWWGFKLFLAYPRKEVAWTSGTTLSEVDGLEKGGQVLVEMISAGRKSEELPSGDGSDGYDTEESE</sequence>
<evidence type="ECO:0000313" key="2">
    <source>
        <dbReference type="Proteomes" id="UP000814140"/>
    </source>
</evidence>
<reference evidence="1" key="1">
    <citation type="submission" date="2021-03" db="EMBL/GenBank/DDBJ databases">
        <authorList>
            <consortium name="DOE Joint Genome Institute"/>
            <person name="Ahrendt S."/>
            <person name="Looney B.P."/>
            <person name="Miyauchi S."/>
            <person name="Morin E."/>
            <person name="Drula E."/>
            <person name="Courty P.E."/>
            <person name="Chicoki N."/>
            <person name="Fauchery L."/>
            <person name="Kohler A."/>
            <person name="Kuo A."/>
            <person name="Labutti K."/>
            <person name="Pangilinan J."/>
            <person name="Lipzen A."/>
            <person name="Riley R."/>
            <person name="Andreopoulos W."/>
            <person name="He G."/>
            <person name="Johnson J."/>
            <person name="Barry K.W."/>
            <person name="Grigoriev I.V."/>
            <person name="Nagy L."/>
            <person name="Hibbett D."/>
            <person name="Henrissat B."/>
            <person name="Matheny P.B."/>
            <person name="Labbe J."/>
            <person name="Martin F."/>
        </authorList>
    </citation>
    <scope>NUCLEOTIDE SEQUENCE</scope>
    <source>
        <strain evidence="1">HHB10654</strain>
    </source>
</reference>
<accession>A0ACB8SJ98</accession>
<keyword evidence="2" id="KW-1185">Reference proteome</keyword>
<evidence type="ECO:0000313" key="1">
    <source>
        <dbReference type="EMBL" id="KAI0056155.1"/>
    </source>
</evidence>
<protein>
    <submittedName>
        <fullName evidence="1">Uncharacterized protein</fullName>
    </submittedName>
</protein>
<gene>
    <name evidence="1" type="ORF">BV25DRAFT_1903364</name>
</gene>
<name>A0ACB8SJ98_9AGAM</name>